<feature type="domain" description="VOC" evidence="1">
    <location>
        <begin position="8"/>
        <end position="121"/>
    </location>
</feature>
<dbReference type="PANTHER" id="PTHR36437:SF2">
    <property type="entry name" value="GLYOXALASE_BLEOMYCIN RESISTANCE PROTEIN_DIOXYGENASE"/>
    <property type="match status" value="1"/>
</dbReference>
<dbReference type="PROSITE" id="PS51819">
    <property type="entry name" value="VOC"/>
    <property type="match status" value="1"/>
</dbReference>
<dbReference type="Proteomes" id="UP000247150">
    <property type="component" value="Unassembled WGS sequence"/>
</dbReference>
<evidence type="ECO:0000313" key="2">
    <source>
        <dbReference type="EMBL" id="PWW27756.1"/>
    </source>
</evidence>
<dbReference type="AlphaFoldDB" id="A0A2V2ZWM9"/>
<dbReference type="InterPro" id="IPR037523">
    <property type="entry name" value="VOC_core"/>
</dbReference>
<gene>
    <name evidence="2" type="ORF">DFO73_10766</name>
</gene>
<protein>
    <submittedName>
        <fullName evidence="2">Putative enzyme related to lactoylglutathione lyase</fullName>
    </submittedName>
</protein>
<reference evidence="2 3" key="1">
    <citation type="submission" date="2018-05" db="EMBL/GenBank/DDBJ databases">
        <title>Freshwater and sediment microbial communities from various areas in North America, analyzing microbe dynamics in response to fracking.</title>
        <authorList>
            <person name="Lamendella R."/>
        </authorList>
    </citation>
    <scope>NUCLEOTIDE SEQUENCE [LARGE SCALE GENOMIC DNA]</scope>
    <source>
        <strain evidence="2 3">15_TX</strain>
    </source>
</reference>
<comment type="caution">
    <text evidence="2">The sequence shown here is derived from an EMBL/GenBank/DDBJ whole genome shotgun (WGS) entry which is preliminary data.</text>
</comment>
<name>A0A2V2ZWM9_9BACI</name>
<dbReference type="GO" id="GO:0016829">
    <property type="term" value="F:lyase activity"/>
    <property type="evidence" value="ECO:0007669"/>
    <property type="project" value="UniProtKB-KW"/>
</dbReference>
<keyword evidence="2" id="KW-0456">Lyase</keyword>
<evidence type="ECO:0000313" key="3">
    <source>
        <dbReference type="Proteomes" id="UP000247150"/>
    </source>
</evidence>
<dbReference type="InterPro" id="IPR004360">
    <property type="entry name" value="Glyas_Fos-R_dOase_dom"/>
</dbReference>
<sequence>MKSPVKNHVGSIFIHVKDMNRAIAFYSALLGLPKKDTAHEGTIYDLPVSGGSGIILDANKGVVAKQDAKPLFFFDTNDIYQSYDHVKSINAEIFSEIEEHGDISFFNFRDSEGNLLMICEDKRKI</sequence>
<proteinExistence type="predicted"/>
<dbReference type="Gene3D" id="3.10.180.10">
    <property type="entry name" value="2,3-Dihydroxybiphenyl 1,2-Dioxygenase, domain 1"/>
    <property type="match status" value="1"/>
</dbReference>
<dbReference type="RefSeq" id="WP_110065394.1">
    <property type="nucleotide sequence ID" value="NZ_QGTW01000007.1"/>
</dbReference>
<dbReference type="InterPro" id="IPR029068">
    <property type="entry name" value="Glyas_Bleomycin-R_OHBP_Dase"/>
</dbReference>
<dbReference type="EMBL" id="QGTW01000007">
    <property type="protein sequence ID" value="PWW27756.1"/>
    <property type="molecule type" value="Genomic_DNA"/>
</dbReference>
<dbReference type="OrthoDB" id="2354281at2"/>
<accession>A0A2V2ZWM9</accession>
<evidence type="ECO:0000259" key="1">
    <source>
        <dbReference type="PROSITE" id="PS51819"/>
    </source>
</evidence>
<dbReference type="SUPFAM" id="SSF54593">
    <property type="entry name" value="Glyoxalase/Bleomycin resistance protein/Dihydroxybiphenyl dioxygenase"/>
    <property type="match status" value="1"/>
</dbReference>
<dbReference type="PANTHER" id="PTHR36437">
    <property type="entry name" value="GLYOXALASE/BLEOMYCIN RESISTANCE PROTEIN/DIOXYGENASE"/>
    <property type="match status" value="1"/>
</dbReference>
<organism evidence="2 3">
    <name type="scientific">Cytobacillus oceanisediminis</name>
    <dbReference type="NCBI Taxonomy" id="665099"/>
    <lineage>
        <taxon>Bacteria</taxon>
        <taxon>Bacillati</taxon>
        <taxon>Bacillota</taxon>
        <taxon>Bacilli</taxon>
        <taxon>Bacillales</taxon>
        <taxon>Bacillaceae</taxon>
        <taxon>Cytobacillus</taxon>
    </lineage>
</organism>
<dbReference type="Pfam" id="PF00903">
    <property type="entry name" value="Glyoxalase"/>
    <property type="match status" value="1"/>
</dbReference>